<dbReference type="Pfam" id="PF13581">
    <property type="entry name" value="HATPase_c_2"/>
    <property type="match status" value="1"/>
</dbReference>
<keyword evidence="1" id="KW-0418">Kinase</keyword>
<gene>
    <name evidence="3" type="ORF">ACTIVE_6168</name>
</gene>
<dbReference type="AlphaFoldDB" id="A0A7D3ZN47"/>
<name>A0A7D3ZN47_ACTVE</name>
<keyword evidence="1" id="KW-0808">Transferase</keyword>
<dbReference type="InterPro" id="IPR036890">
    <property type="entry name" value="HATPase_C_sf"/>
</dbReference>
<reference evidence="3 4" key="1">
    <citation type="submission" date="2020-05" db="EMBL/GenBank/DDBJ databases">
        <title>Actinomadura verrucosospora NRRL-B18236 (PFL_A860) Genome sequencing and assembly.</title>
        <authorList>
            <person name="Samborskyy M."/>
        </authorList>
    </citation>
    <scope>NUCLEOTIDE SEQUENCE [LARGE SCALE GENOMIC DNA]</scope>
    <source>
        <strain evidence="3 4">NRRL:B18236</strain>
    </source>
</reference>
<evidence type="ECO:0000313" key="4">
    <source>
        <dbReference type="Proteomes" id="UP000501240"/>
    </source>
</evidence>
<dbReference type="InterPro" id="IPR003594">
    <property type="entry name" value="HATPase_dom"/>
</dbReference>
<evidence type="ECO:0000256" key="1">
    <source>
        <dbReference type="ARBA" id="ARBA00022527"/>
    </source>
</evidence>
<proteinExistence type="predicted"/>
<sequence length="142" mass="15538">MVMTETGDLIIPLLGTPATVGLARTLADAWMHKWDYFHILDDALLIVSELVTNAAHETPGREIRFQLSRDAQGVIVAVWDSGVGVPRAKPLRRLTLDDLDLSEEAFDDNGGWGLHIVQALSARCGATRDPGGGKWIWARLVP</sequence>
<feature type="domain" description="Histidine kinase/HSP90-like ATPase" evidence="2">
    <location>
        <begin position="16"/>
        <end position="138"/>
    </location>
</feature>
<dbReference type="SUPFAM" id="SSF55874">
    <property type="entry name" value="ATPase domain of HSP90 chaperone/DNA topoisomerase II/histidine kinase"/>
    <property type="match status" value="1"/>
</dbReference>
<dbReference type="PANTHER" id="PTHR35526:SF3">
    <property type="entry name" value="ANTI-SIGMA-F FACTOR RSBW"/>
    <property type="match status" value="1"/>
</dbReference>
<dbReference type="Proteomes" id="UP000501240">
    <property type="component" value="Chromosome"/>
</dbReference>
<organism evidence="3 4">
    <name type="scientific">Actinomadura verrucosospora</name>
    <dbReference type="NCBI Taxonomy" id="46165"/>
    <lineage>
        <taxon>Bacteria</taxon>
        <taxon>Bacillati</taxon>
        <taxon>Actinomycetota</taxon>
        <taxon>Actinomycetes</taxon>
        <taxon>Streptosporangiales</taxon>
        <taxon>Thermomonosporaceae</taxon>
        <taxon>Actinomadura</taxon>
    </lineage>
</organism>
<dbReference type="Gene3D" id="3.30.565.10">
    <property type="entry name" value="Histidine kinase-like ATPase, C-terminal domain"/>
    <property type="match status" value="1"/>
</dbReference>
<dbReference type="GO" id="GO:0004674">
    <property type="term" value="F:protein serine/threonine kinase activity"/>
    <property type="evidence" value="ECO:0007669"/>
    <property type="project" value="UniProtKB-KW"/>
</dbReference>
<dbReference type="CDD" id="cd16936">
    <property type="entry name" value="HATPase_RsbW-like"/>
    <property type="match status" value="1"/>
</dbReference>
<dbReference type="PANTHER" id="PTHR35526">
    <property type="entry name" value="ANTI-SIGMA-F FACTOR RSBW-RELATED"/>
    <property type="match status" value="1"/>
</dbReference>
<evidence type="ECO:0000313" key="3">
    <source>
        <dbReference type="EMBL" id="QKG24521.1"/>
    </source>
</evidence>
<keyword evidence="1" id="KW-0723">Serine/threonine-protein kinase</keyword>
<accession>A0A7D3ZN47</accession>
<keyword evidence="4" id="KW-1185">Reference proteome</keyword>
<evidence type="ECO:0000259" key="2">
    <source>
        <dbReference type="Pfam" id="PF13581"/>
    </source>
</evidence>
<dbReference type="RefSeq" id="WP_173098315.1">
    <property type="nucleotide sequence ID" value="NZ_CP053892.1"/>
</dbReference>
<protein>
    <recommendedName>
        <fullName evidence="2">Histidine kinase/HSP90-like ATPase domain-containing protein</fullName>
    </recommendedName>
</protein>
<dbReference type="InterPro" id="IPR050267">
    <property type="entry name" value="Anti-sigma-factor_SerPK"/>
</dbReference>
<dbReference type="EMBL" id="CP053892">
    <property type="protein sequence ID" value="QKG24521.1"/>
    <property type="molecule type" value="Genomic_DNA"/>
</dbReference>